<dbReference type="InterPro" id="IPR024072">
    <property type="entry name" value="DHFR-like_dom_sf"/>
</dbReference>
<dbReference type="PANTHER" id="PTHR38011:SF11">
    <property type="entry name" value="2,5-DIAMINO-6-RIBOSYLAMINO-4(3H)-PYRIMIDINONE 5'-PHOSPHATE REDUCTASE"/>
    <property type="match status" value="1"/>
</dbReference>
<feature type="domain" description="Bacterial bifunctional deaminase-reductase C-terminal" evidence="1">
    <location>
        <begin position="4"/>
        <end position="180"/>
    </location>
</feature>
<dbReference type="InterPro" id="IPR050765">
    <property type="entry name" value="Riboflavin_Biosynth_HTPR"/>
</dbReference>
<dbReference type="PANTHER" id="PTHR38011">
    <property type="entry name" value="DIHYDROFOLATE REDUCTASE FAMILY PROTEIN (AFU_ORTHOLOGUE AFUA_8G06820)"/>
    <property type="match status" value="1"/>
</dbReference>
<name>A0A8J3B567_9ACTN</name>
<protein>
    <submittedName>
        <fullName evidence="2">Deaminase</fullName>
    </submittedName>
</protein>
<reference evidence="2" key="1">
    <citation type="journal article" date="2014" name="Int. J. Syst. Evol. Microbiol.">
        <title>Complete genome sequence of Corynebacterium casei LMG S-19264T (=DSM 44701T), isolated from a smear-ripened cheese.</title>
        <authorList>
            <consortium name="US DOE Joint Genome Institute (JGI-PGF)"/>
            <person name="Walter F."/>
            <person name="Albersmeier A."/>
            <person name="Kalinowski J."/>
            <person name="Ruckert C."/>
        </authorList>
    </citation>
    <scope>NUCLEOTIDE SEQUENCE</scope>
    <source>
        <strain evidence="2">JCM 3090</strain>
    </source>
</reference>
<comment type="caution">
    <text evidence="2">The sequence shown here is derived from an EMBL/GenBank/DDBJ whole genome shotgun (WGS) entry which is preliminary data.</text>
</comment>
<evidence type="ECO:0000313" key="2">
    <source>
        <dbReference type="EMBL" id="GGJ87695.1"/>
    </source>
</evidence>
<evidence type="ECO:0000259" key="1">
    <source>
        <dbReference type="Pfam" id="PF01872"/>
    </source>
</evidence>
<gene>
    <name evidence="2" type="ORF">GCM10010123_16600</name>
</gene>
<proteinExistence type="predicted"/>
<reference evidence="2" key="2">
    <citation type="submission" date="2020-09" db="EMBL/GenBank/DDBJ databases">
        <authorList>
            <person name="Sun Q."/>
            <person name="Ohkuma M."/>
        </authorList>
    </citation>
    <scope>NUCLEOTIDE SEQUENCE</scope>
    <source>
        <strain evidence="2">JCM 3090</strain>
    </source>
</reference>
<dbReference type="SUPFAM" id="SSF53597">
    <property type="entry name" value="Dihydrofolate reductase-like"/>
    <property type="match status" value="1"/>
</dbReference>
<dbReference type="Proteomes" id="UP000649739">
    <property type="component" value="Unassembled WGS sequence"/>
</dbReference>
<evidence type="ECO:0000313" key="3">
    <source>
        <dbReference type="Proteomes" id="UP000649739"/>
    </source>
</evidence>
<dbReference type="EMBL" id="BMQB01000003">
    <property type="protein sequence ID" value="GGJ87695.1"/>
    <property type="molecule type" value="Genomic_DNA"/>
</dbReference>
<dbReference type="Pfam" id="PF01872">
    <property type="entry name" value="RibD_C"/>
    <property type="match status" value="1"/>
</dbReference>
<accession>A0A8J3B567</accession>
<sequence>MRELTYLVAVTIDGYIAGPDGGFDFFAADAVPEIARAWPETMPAPLRAAFGVADAPNRAFDTVLMGRATYALGLPDRPSPYPHLRQYVVSATLADPDPAVTVIRADPLGAVRRLKAEPGGGIWLCGGGKLAAALLPEIDALVLKVNPVLAGDGIPLFAGTAFDPRRWDLTERREFAGGVVAHRYAR</sequence>
<dbReference type="AlphaFoldDB" id="A0A8J3B567"/>
<dbReference type="GO" id="GO:0008703">
    <property type="term" value="F:5-amino-6-(5-phosphoribosylamino)uracil reductase activity"/>
    <property type="evidence" value="ECO:0007669"/>
    <property type="project" value="InterPro"/>
</dbReference>
<dbReference type="GO" id="GO:0009231">
    <property type="term" value="P:riboflavin biosynthetic process"/>
    <property type="evidence" value="ECO:0007669"/>
    <property type="project" value="InterPro"/>
</dbReference>
<dbReference type="InterPro" id="IPR002734">
    <property type="entry name" value="RibDG_C"/>
</dbReference>
<dbReference type="RefSeq" id="WP_189169493.1">
    <property type="nucleotide sequence ID" value="NZ_BMQB01000003.1"/>
</dbReference>
<keyword evidence="3" id="KW-1185">Reference proteome</keyword>
<organism evidence="2 3">
    <name type="scientific">Pilimelia anulata</name>
    <dbReference type="NCBI Taxonomy" id="53371"/>
    <lineage>
        <taxon>Bacteria</taxon>
        <taxon>Bacillati</taxon>
        <taxon>Actinomycetota</taxon>
        <taxon>Actinomycetes</taxon>
        <taxon>Micromonosporales</taxon>
        <taxon>Micromonosporaceae</taxon>
        <taxon>Pilimelia</taxon>
    </lineage>
</organism>
<dbReference type="Gene3D" id="3.40.430.10">
    <property type="entry name" value="Dihydrofolate Reductase, subunit A"/>
    <property type="match status" value="1"/>
</dbReference>